<dbReference type="InterPro" id="IPR046960">
    <property type="entry name" value="PPR_At4g14850-like_plant"/>
</dbReference>
<keyword evidence="4" id="KW-1185">Reference proteome</keyword>
<dbReference type="GO" id="GO:0009451">
    <property type="term" value="P:RNA modification"/>
    <property type="evidence" value="ECO:0007669"/>
    <property type="project" value="InterPro"/>
</dbReference>
<proteinExistence type="predicted"/>
<dbReference type="InterPro" id="IPR002885">
    <property type="entry name" value="PPR_rpt"/>
</dbReference>
<evidence type="ECO:0000313" key="4">
    <source>
        <dbReference type="Proteomes" id="UP001324115"/>
    </source>
</evidence>
<dbReference type="PANTHER" id="PTHR47926">
    <property type="entry name" value="PENTATRICOPEPTIDE REPEAT-CONTAINING PROTEIN"/>
    <property type="match status" value="1"/>
</dbReference>
<evidence type="ECO:0000313" key="3">
    <source>
        <dbReference type="EMBL" id="KAK4557396.1"/>
    </source>
</evidence>
<comment type="caution">
    <text evidence="3">The sequence shown here is derived from an EMBL/GenBank/DDBJ whole genome shotgun (WGS) entry which is preliminary data.</text>
</comment>
<dbReference type="PROSITE" id="PS51375">
    <property type="entry name" value="PPR"/>
    <property type="match status" value="2"/>
</dbReference>
<dbReference type="PANTHER" id="PTHR47926:SF361">
    <property type="entry name" value="PENTACOTRIPEPTIDE-REPEAT REGION OF PRORP DOMAIN-CONTAINING PROTEIN"/>
    <property type="match status" value="1"/>
</dbReference>
<keyword evidence="1" id="KW-0677">Repeat</keyword>
<accession>A0AAN7I1T5</accession>
<dbReference type="InterPro" id="IPR011990">
    <property type="entry name" value="TPR-like_helical_dom_sf"/>
</dbReference>
<sequence>MEVVVAAPQLKAVGLSCVHAHTASIITSSTSLSKSKCALQIRQPLRSRKQNVFIINDDNNNDKTDTSKPMEMAIKTTTPPNKKRGGSRCTSSDILRLMDGLGLPIPYDMYASLIQECTLTADSARAMELHARITPRLELPLPLLNRLLLMHVSCGLFDTAWHLFEQMFHKDILTWATMIVAYASNEDYHEAVTLFGKMQSQSQFNFFELPTWLIVCVLKACLYTMDMELGKQLHGSLLKLGIANDFFLNSSLIEFYGKFKCLEGADSVFNQLPRHNTLTWTTRIISSCREEHFHDVFTYFREMGRAGIKKNKFTFSSVLKACGGIHDHGHCGRQVHANAIKLGLDTDSFVQCGLIDMYGRSGLLPDAKLVFEMNGDNKRNTACLNAMVTGYMRNGFYIEAVKFLYQIKAAGVQPPESLLNQLRIACGSNTTEERSKQTGGMYT</sequence>
<evidence type="ECO:0000256" key="2">
    <source>
        <dbReference type="PROSITE-ProRule" id="PRU00708"/>
    </source>
</evidence>
<feature type="repeat" description="PPR" evidence="2">
    <location>
        <begin position="380"/>
        <end position="414"/>
    </location>
</feature>
<reference evidence="3 4" key="1">
    <citation type="journal article" date="2023" name="G3 (Bethesda)">
        <title>A haplotype-resolved chromosome-scale genome for Quercus rubra L. provides insights into the genetics of adaptive traits for red oak species.</title>
        <authorList>
            <person name="Kapoor B."/>
            <person name="Jenkins J."/>
            <person name="Schmutz J."/>
            <person name="Zhebentyayeva T."/>
            <person name="Kuelheim C."/>
            <person name="Coggeshall M."/>
            <person name="Heim C."/>
            <person name="Lasky J.R."/>
            <person name="Leites L."/>
            <person name="Islam-Faridi N."/>
            <person name="Romero-Severson J."/>
            <person name="DeLeo V.L."/>
            <person name="Lucas S.M."/>
            <person name="Lazic D."/>
            <person name="Gailing O."/>
            <person name="Carlson J."/>
            <person name="Staton M."/>
        </authorList>
    </citation>
    <scope>NUCLEOTIDE SEQUENCE [LARGE SCALE GENOMIC DNA]</scope>
    <source>
        <strain evidence="3">Pseudo-F2</strain>
    </source>
</reference>
<dbReference type="AlphaFoldDB" id="A0AAN7I1T5"/>
<dbReference type="GO" id="GO:0003723">
    <property type="term" value="F:RNA binding"/>
    <property type="evidence" value="ECO:0007669"/>
    <property type="project" value="InterPro"/>
</dbReference>
<dbReference type="Pfam" id="PF01535">
    <property type="entry name" value="PPR"/>
    <property type="match status" value="3"/>
</dbReference>
<dbReference type="Proteomes" id="UP001324115">
    <property type="component" value="Unassembled WGS sequence"/>
</dbReference>
<evidence type="ECO:0008006" key="5">
    <source>
        <dbReference type="Google" id="ProtNLM"/>
    </source>
</evidence>
<dbReference type="NCBIfam" id="TIGR00756">
    <property type="entry name" value="PPR"/>
    <property type="match status" value="1"/>
</dbReference>
<feature type="repeat" description="PPR" evidence="2">
    <location>
        <begin position="171"/>
        <end position="201"/>
    </location>
</feature>
<organism evidence="3 4">
    <name type="scientific">Quercus rubra</name>
    <name type="common">Northern red oak</name>
    <name type="synonym">Quercus borealis</name>
    <dbReference type="NCBI Taxonomy" id="3512"/>
    <lineage>
        <taxon>Eukaryota</taxon>
        <taxon>Viridiplantae</taxon>
        <taxon>Streptophyta</taxon>
        <taxon>Embryophyta</taxon>
        <taxon>Tracheophyta</taxon>
        <taxon>Spermatophyta</taxon>
        <taxon>Magnoliopsida</taxon>
        <taxon>eudicotyledons</taxon>
        <taxon>Gunneridae</taxon>
        <taxon>Pentapetalae</taxon>
        <taxon>rosids</taxon>
        <taxon>fabids</taxon>
        <taxon>Fagales</taxon>
        <taxon>Fagaceae</taxon>
        <taxon>Quercus</taxon>
    </lineage>
</organism>
<dbReference type="Gene3D" id="1.25.40.10">
    <property type="entry name" value="Tetratricopeptide repeat domain"/>
    <property type="match status" value="3"/>
</dbReference>
<protein>
    <recommendedName>
        <fullName evidence="5">Pentatricopeptide repeat-containing protein</fullName>
    </recommendedName>
</protein>
<gene>
    <name evidence="3" type="ORF">RGQ29_007234</name>
</gene>
<name>A0AAN7I1T5_QUERU</name>
<dbReference type="EMBL" id="JAXUIC010000012">
    <property type="protein sequence ID" value="KAK4557396.1"/>
    <property type="molecule type" value="Genomic_DNA"/>
</dbReference>
<evidence type="ECO:0000256" key="1">
    <source>
        <dbReference type="ARBA" id="ARBA00022737"/>
    </source>
</evidence>